<dbReference type="EMBL" id="DVLW01000265">
    <property type="protein sequence ID" value="HIT95442.1"/>
    <property type="molecule type" value="Genomic_DNA"/>
</dbReference>
<evidence type="ECO:0000313" key="3">
    <source>
        <dbReference type="Proteomes" id="UP000824160"/>
    </source>
</evidence>
<reference evidence="2" key="1">
    <citation type="submission" date="2020-10" db="EMBL/GenBank/DDBJ databases">
        <authorList>
            <person name="Gilroy R."/>
        </authorList>
    </citation>
    <scope>NUCLEOTIDE SEQUENCE</scope>
    <source>
        <strain evidence="2">ChiBcec7-5410</strain>
    </source>
</reference>
<organism evidence="2 3">
    <name type="scientific">Candidatus Faecivivens stercoripullorum</name>
    <dbReference type="NCBI Taxonomy" id="2840805"/>
    <lineage>
        <taxon>Bacteria</taxon>
        <taxon>Bacillati</taxon>
        <taxon>Bacillota</taxon>
        <taxon>Clostridia</taxon>
        <taxon>Eubacteriales</taxon>
        <taxon>Oscillospiraceae</taxon>
        <taxon>Oscillospiraceae incertae sedis</taxon>
        <taxon>Candidatus Faecivivens</taxon>
    </lineage>
</organism>
<dbReference type="Proteomes" id="UP000824160">
    <property type="component" value="Unassembled WGS sequence"/>
</dbReference>
<dbReference type="SUPFAM" id="SSF53850">
    <property type="entry name" value="Periplasmic binding protein-like II"/>
    <property type="match status" value="1"/>
</dbReference>
<feature type="domain" description="DUF3502" evidence="1">
    <location>
        <begin position="32"/>
        <end position="99"/>
    </location>
</feature>
<proteinExistence type="predicted"/>
<comment type="caution">
    <text evidence="2">The sequence shown here is derived from an EMBL/GenBank/DDBJ whole genome shotgun (WGS) entry which is preliminary data.</text>
</comment>
<accession>A0A9D1KTP7</accession>
<dbReference type="InterPro" id="IPR022627">
    <property type="entry name" value="DUF3502"/>
</dbReference>
<dbReference type="Pfam" id="PF12010">
    <property type="entry name" value="DUF3502"/>
    <property type="match status" value="1"/>
</dbReference>
<sequence length="103" mass="12180">GDQRKRYEKDYEERRKVLDAFAQKAEFVNPAYNGFTFDTSELVQELLEIEQVKSQYLRLLESGCVDLDSAYPEFIQSLYDAGLQRVMDEKQRQFDEWLAKNPS</sequence>
<name>A0A9D1KTP7_9FIRM</name>
<feature type="non-terminal residue" evidence="2">
    <location>
        <position position="1"/>
    </location>
</feature>
<evidence type="ECO:0000259" key="1">
    <source>
        <dbReference type="Pfam" id="PF12010"/>
    </source>
</evidence>
<reference evidence="2" key="2">
    <citation type="journal article" date="2021" name="PeerJ">
        <title>Extensive microbial diversity within the chicken gut microbiome revealed by metagenomics and culture.</title>
        <authorList>
            <person name="Gilroy R."/>
            <person name="Ravi A."/>
            <person name="Getino M."/>
            <person name="Pursley I."/>
            <person name="Horton D.L."/>
            <person name="Alikhan N.F."/>
            <person name="Baker D."/>
            <person name="Gharbi K."/>
            <person name="Hall N."/>
            <person name="Watson M."/>
            <person name="Adriaenssens E.M."/>
            <person name="Foster-Nyarko E."/>
            <person name="Jarju S."/>
            <person name="Secka A."/>
            <person name="Antonio M."/>
            <person name="Oren A."/>
            <person name="Chaudhuri R.R."/>
            <person name="La Ragione R."/>
            <person name="Hildebrand F."/>
            <person name="Pallen M.J."/>
        </authorList>
    </citation>
    <scope>NUCLEOTIDE SEQUENCE</scope>
    <source>
        <strain evidence="2">ChiBcec7-5410</strain>
    </source>
</reference>
<protein>
    <submittedName>
        <fullName evidence="2">DUF3502 domain-containing protein</fullName>
    </submittedName>
</protein>
<evidence type="ECO:0000313" key="2">
    <source>
        <dbReference type="EMBL" id="HIT95442.1"/>
    </source>
</evidence>
<dbReference type="AlphaFoldDB" id="A0A9D1KTP7"/>
<gene>
    <name evidence="2" type="ORF">IAC43_09665</name>
</gene>